<comment type="similarity">
    <text evidence="1">Belongs to the thymidine/pyrimidine-nucleoside phosphorylase family.</text>
</comment>
<dbReference type="PROSITE" id="PS00647">
    <property type="entry name" value="THYMID_PHOSPHORYLASE"/>
    <property type="match status" value="1"/>
</dbReference>
<evidence type="ECO:0000313" key="6">
    <source>
        <dbReference type="EMBL" id="PIW18681.1"/>
    </source>
</evidence>
<dbReference type="Gene3D" id="3.40.1030.10">
    <property type="entry name" value="Nucleoside phosphorylase/phosphoribosyltransferase catalytic domain"/>
    <property type="match status" value="1"/>
</dbReference>
<dbReference type="GO" id="GO:0009032">
    <property type="term" value="F:thymidine phosphorylase activity"/>
    <property type="evidence" value="ECO:0007669"/>
    <property type="project" value="TreeGrafter"/>
</dbReference>
<evidence type="ECO:0000313" key="7">
    <source>
        <dbReference type="Proteomes" id="UP000231019"/>
    </source>
</evidence>
<dbReference type="NCBIfam" id="TIGR02644">
    <property type="entry name" value="Y_phosphoryl"/>
    <property type="match status" value="1"/>
</dbReference>
<dbReference type="GO" id="GO:0006213">
    <property type="term" value="P:pyrimidine nucleoside metabolic process"/>
    <property type="evidence" value="ECO:0007669"/>
    <property type="project" value="InterPro"/>
</dbReference>
<dbReference type="EMBL" id="PFFQ01000012">
    <property type="protein sequence ID" value="PIW18681.1"/>
    <property type="molecule type" value="Genomic_DNA"/>
</dbReference>
<dbReference type="InterPro" id="IPR000053">
    <property type="entry name" value="Thymidine/pyrmidine_PPase"/>
</dbReference>
<dbReference type="InterPro" id="IPR036320">
    <property type="entry name" value="Glycosyl_Trfase_fam3_N_dom_sf"/>
</dbReference>
<reference evidence="6 7" key="1">
    <citation type="submission" date="2017-09" db="EMBL/GenBank/DDBJ databases">
        <title>Depth-based differentiation of microbial function through sediment-hosted aquifers and enrichment of novel symbionts in the deep terrestrial subsurface.</title>
        <authorList>
            <person name="Probst A.J."/>
            <person name="Ladd B."/>
            <person name="Jarett J.K."/>
            <person name="Geller-Mcgrath D.E."/>
            <person name="Sieber C.M."/>
            <person name="Emerson J.B."/>
            <person name="Anantharaman K."/>
            <person name="Thomas B.C."/>
            <person name="Malmstrom R."/>
            <person name="Stieglmeier M."/>
            <person name="Klingl A."/>
            <person name="Woyke T."/>
            <person name="Ryan C.M."/>
            <person name="Banfield J.F."/>
        </authorList>
    </citation>
    <scope>NUCLEOTIDE SEQUENCE [LARGE SCALE GENOMIC DNA]</scope>
    <source>
        <strain evidence="6">CG17_big_fil_post_rev_8_21_14_2_50_48_46</strain>
    </source>
</reference>
<sequence length="436" mass="46370">MNTVEIIRKKRDGGTLSRQEIDLLVKGISEGSVPDYQLSAWLMAVYFKGMTEEETTHLTDAMAHSGELLDLSAIAGIKVDKHSTGGVGDKVTLVLAPLVASTGLVVAKLSGRGLGHTGGTIDKLEAIPGFQTSLSTVQFLDQIDRVGVAVVGQTQNLAPADKSLYALRDVTATVDSIPLIVASVLSKKIAAGADVIVLDVKYGSGAFMPDYASAKELAEMLVKVGKNLKRSVSVMLSDMEQPLGKAIGHTLEVEESIETLKGQGPEDLREVVLTLGAMQLVNAERVKTLEEGKALLQHQIVSGKALVKFRELIHAQGGNANVCEDFSLMPQAQTVLPFKAEKSGYIHDVYAREIGNALKALGGGRDTKDDILDLGVGITLQKKRGDQVQAGDTLATLHINSPETETEARAALSRAYHIADEAPPAAPLIGEIIWAQ</sequence>
<feature type="domain" description="Pyrimidine nucleoside phosphorylase C-terminal" evidence="5">
    <location>
        <begin position="345"/>
        <end position="419"/>
    </location>
</feature>
<dbReference type="PANTHER" id="PTHR10515">
    <property type="entry name" value="THYMIDINE PHOSPHORYLASE"/>
    <property type="match status" value="1"/>
</dbReference>
<accession>A0A2M7G9G2</accession>
<dbReference type="GO" id="GO:0004645">
    <property type="term" value="F:1,4-alpha-oligoglucan phosphorylase activity"/>
    <property type="evidence" value="ECO:0007669"/>
    <property type="project" value="InterPro"/>
</dbReference>
<dbReference type="Pfam" id="PF00591">
    <property type="entry name" value="Glycos_transf_3"/>
    <property type="match status" value="1"/>
</dbReference>
<evidence type="ECO:0000256" key="3">
    <source>
        <dbReference type="ARBA" id="ARBA00022676"/>
    </source>
</evidence>
<dbReference type="InterPro" id="IPR017459">
    <property type="entry name" value="Glycosyl_Trfase_fam3_N_dom"/>
</dbReference>
<dbReference type="AlphaFoldDB" id="A0A2M7G9G2"/>
<dbReference type="InterPro" id="IPR035902">
    <property type="entry name" value="Nuc_phospho_transferase"/>
</dbReference>
<evidence type="ECO:0000259" key="5">
    <source>
        <dbReference type="SMART" id="SM00941"/>
    </source>
</evidence>
<dbReference type="PANTHER" id="PTHR10515:SF0">
    <property type="entry name" value="THYMIDINE PHOSPHORYLASE"/>
    <property type="match status" value="1"/>
</dbReference>
<gene>
    <name evidence="6" type="ORF">COW36_05135</name>
</gene>
<name>A0A2M7G9G2_9BACT</name>
<dbReference type="InterPro" id="IPR013102">
    <property type="entry name" value="PYNP_C"/>
</dbReference>
<dbReference type="SMART" id="SM00941">
    <property type="entry name" value="PYNP_C"/>
    <property type="match status" value="1"/>
</dbReference>
<comment type="caution">
    <text evidence="6">The sequence shown here is derived from an EMBL/GenBank/DDBJ whole genome shotgun (WGS) entry which is preliminary data.</text>
</comment>
<keyword evidence="4" id="KW-0808">Transferase</keyword>
<dbReference type="InterPro" id="IPR018090">
    <property type="entry name" value="Pyrmidine_PPas_bac/euk"/>
</dbReference>
<comment type="subunit">
    <text evidence="2">Homodimer.</text>
</comment>
<dbReference type="Gene3D" id="3.90.1170.30">
    <property type="entry name" value="Pyrimidine nucleoside phosphorylase-like, C-terminal domain"/>
    <property type="match status" value="1"/>
</dbReference>
<protein>
    <submittedName>
        <fullName evidence="6">Thymidine phosphorylase</fullName>
    </submittedName>
</protein>
<dbReference type="Gene3D" id="1.20.970.10">
    <property type="entry name" value="Transferase, Pyrimidine Nucleoside Phosphorylase, Chain C"/>
    <property type="match status" value="1"/>
</dbReference>
<dbReference type="Pfam" id="PF02885">
    <property type="entry name" value="Glycos_trans_3N"/>
    <property type="match status" value="1"/>
</dbReference>
<evidence type="ECO:0000256" key="4">
    <source>
        <dbReference type="ARBA" id="ARBA00022679"/>
    </source>
</evidence>
<dbReference type="GO" id="GO:0005829">
    <property type="term" value="C:cytosol"/>
    <property type="evidence" value="ECO:0007669"/>
    <property type="project" value="TreeGrafter"/>
</dbReference>
<dbReference type="Proteomes" id="UP000231019">
    <property type="component" value="Unassembled WGS sequence"/>
</dbReference>
<organism evidence="6 7">
    <name type="scientific">bacterium (Candidatus Blackallbacteria) CG17_big_fil_post_rev_8_21_14_2_50_48_46</name>
    <dbReference type="NCBI Taxonomy" id="2014261"/>
    <lineage>
        <taxon>Bacteria</taxon>
        <taxon>Candidatus Blackallbacteria</taxon>
    </lineage>
</organism>
<dbReference type="PIRSF" id="PIRSF000478">
    <property type="entry name" value="TP_PyNP"/>
    <property type="match status" value="1"/>
</dbReference>
<dbReference type="InterPro" id="IPR017872">
    <property type="entry name" value="Pyrmidine_PPase_CS"/>
</dbReference>
<dbReference type="SUPFAM" id="SSF47648">
    <property type="entry name" value="Nucleoside phosphorylase/phosphoribosyltransferase N-terminal domain"/>
    <property type="match status" value="1"/>
</dbReference>
<dbReference type="SUPFAM" id="SSF52418">
    <property type="entry name" value="Nucleoside phosphorylase/phosphoribosyltransferase catalytic domain"/>
    <property type="match status" value="1"/>
</dbReference>
<dbReference type="InterPro" id="IPR036566">
    <property type="entry name" value="PYNP-like_C_sf"/>
</dbReference>
<keyword evidence="3" id="KW-0328">Glycosyltransferase</keyword>
<evidence type="ECO:0000256" key="1">
    <source>
        <dbReference type="ARBA" id="ARBA00006915"/>
    </source>
</evidence>
<dbReference type="NCBIfam" id="NF004490">
    <property type="entry name" value="PRK05820.1"/>
    <property type="match status" value="1"/>
</dbReference>
<proteinExistence type="inferred from homology"/>
<dbReference type="GO" id="GO:0006206">
    <property type="term" value="P:pyrimidine nucleobase metabolic process"/>
    <property type="evidence" value="ECO:0007669"/>
    <property type="project" value="InterPro"/>
</dbReference>
<dbReference type="SUPFAM" id="SSF54680">
    <property type="entry name" value="Pyrimidine nucleoside phosphorylase C-terminal domain"/>
    <property type="match status" value="1"/>
</dbReference>
<dbReference type="InterPro" id="IPR000312">
    <property type="entry name" value="Glycosyl_Trfase_fam3"/>
</dbReference>
<dbReference type="FunFam" id="3.40.1030.10:FF:000003">
    <property type="entry name" value="Pyrimidine-nucleoside phosphorylase"/>
    <property type="match status" value="1"/>
</dbReference>
<evidence type="ECO:0000256" key="2">
    <source>
        <dbReference type="ARBA" id="ARBA00011738"/>
    </source>
</evidence>
<dbReference type="Pfam" id="PF07831">
    <property type="entry name" value="PYNP_C"/>
    <property type="match status" value="1"/>
</dbReference>